<protein>
    <submittedName>
        <fullName evidence="1">Uncharacterized protein</fullName>
    </submittedName>
</protein>
<keyword evidence="2" id="KW-1185">Reference proteome</keyword>
<reference evidence="1 2" key="1">
    <citation type="submission" date="2020-07" db="EMBL/GenBank/DDBJ databases">
        <title>Sequencing the genomes of 1000 actinobacteria strains.</title>
        <authorList>
            <person name="Klenk H.-P."/>
        </authorList>
    </citation>
    <scope>NUCLEOTIDE SEQUENCE [LARGE SCALE GENOMIC DNA]</scope>
    <source>
        <strain evidence="1 2">CXB654</strain>
    </source>
</reference>
<sequence length="84" mass="9216">MNAVPGYHLSPSDDVRRLRADFPDYLICELHDEHGRPRFTATRTAPAVSGAAELIIAPEAEALRARLAVQPTTPRLPNRGGERS</sequence>
<dbReference type="EMBL" id="JACCCC010000001">
    <property type="protein sequence ID" value="NYE48321.1"/>
    <property type="molecule type" value="Genomic_DNA"/>
</dbReference>
<dbReference type="RefSeq" id="WP_312863216.1">
    <property type="nucleotide sequence ID" value="NZ_BAAAYY010000004.1"/>
</dbReference>
<dbReference type="AlphaFoldDB" id="A0A852TX64"/>
<evidence type="ECO:0000313" key="2">
    <source>
        <dbReference type="Proteomes" id="UP000589036"/>
    </source>
</evidence>
<comment type="caution">
    <text evidence="1">The sequence shown here is derived from an EMBL/GenBank/DDBJ whole genome shotgun (WGS) entry which is preliminary data.</text>
</comment>
<evidence type="ECO:0000313" key="1">
    <source>
        <dbReference type="EMBL" id="NYE48321.1"/>
    </source>
</evidence>
<accession>A0A852TX64</accession>
<gene>
    <name evidence="1" type="ORF">HDA32_003441</name>
</gene>
<organism evidence="1 2">
    <name type="scientific">Spinactinospora alkalitolerans</name>
    <dbReference type="NCBI Taxonomy" id="687207"/>
    <lineage>
        <taxon>Bacteria</taxon>
        <taxon>Bacillati</taxon>
        <taxon>Actinomycetota</taxon>
        <taxon>Actinomycetes</taxon>
        <taxon>Streptosporangiales</taxon>
        <taxon>Nocardiopsidaceae</taxon>
        <taxon>Spinactinospora</taxon>
    </lineage>
</organism>
<name>A0A852TX64_9ACTN</name>
<proteinExistence type="predicted"/>
<dbReference type="Proteomes" id="UP000589036">
    <property type="component" value="Unassembled WGS sequence"/>
</dbReference>